<reference evidence="2" key="1">
    <citation type="journal article" date="2022" name="Int. J. Mol. Sci.">
        <title>Draft Genome of Tanacetum Coccineum: Genomic Comparison of Closely Related Tanacetum-Family Plants.</title>
        <authorList>
            <person name="Yamashiro T."/>
            <person name="Shiraishi A."/>
            <person name="Nakayama K."/>
            <person name="Satake H."/>
        </authorList>
    </citation>
    <scope>NUCLEOTIDE SEQUENCE</scope>
</reference>
<evidence type="ECO:0000313" key="3">
    <source>
        <dbReference type="Proteomes" id="UP001151760"/>
    </source>
</evidence>
<dbReference type="PANTHER" id="PTHR31099:SF41">
    <property type="entry name" value="TRANSPOSASE (PUTATIVE), GYPSY TYPE-RELATED"/>
    <property type="match status" value="1"/>
</dbReference>
<feature type="region of interest" description="Disordered" evidence="1">
    <location>
        <begin position="309"/>
        <end position="340"/>
    </location>
</feature>
<dbReference type="EMBL" id="BQNB010015370">
    <property type="protein sequence ID" value="GJT39238.1"/>
    <property type="molecule type" value="Genomic_DNA"/>
</dbReference>
<reference evidence="2" key="2">
    <citation type="submission" date="2022-01" db="EMBL/GenBank/DDBJ databases">
        <authorList>
            <person name="Yamashiro T."/>
            <person name="Shiraishi A."/>
            <person name="Satake H."/>
            <person name="Nakayama K."/>
        </authorList>
    </citation>
    <scope>NUCLEOTIDE SEQUENCE</scope>
</reference>
<evidence type="ECO:0008006" key="4">
    <source>
        <dbReference type="Google" id="ProtNLM"/>
    </source>
</evidence>
<dbReference type="PANTHER" id="PTHR31099">
    <property type="entry name" value="OS06G0165300 PROTEIN"/>
    <property type="match status" value="1"/>
</dbReference>
<dbReference type="Proteomes" id="UP001151760">
    <property type="component" value="Unassembled WGS sequence"/>
</dbReference>
<evidence type="ECO:0000256" key="1">
    <source>
        <dbReference type="SAM" id="MobiDB-lite"/>
    </source>
</evidence>
<organism evidence="2 3">
    <name type="scientific">Tanacetum coccineum</name>
    <dbReference type="NCBI Taxonomy" id="301880"/>
    <lineage>
        <taxon>Eukaryota</taxon>
        <taxon>Viridiplantae</taxon>
        <taxon>Streptophyta</taxon>
        <taxon>Embryophyta</taxon>
        <taxon>Tracheophyta</taxon>
        <taxon>Spermatophyta</taxon>
        <taxon>Magnoliopsida</taxon>
        <taxon>eudicotyledons</taxon>
        <taxon>Gunneridae</taxon>
        <taxon>Pentapetalae</taxon>
        <taxon>asterids</taxon>
        <taxon>campanulids</taxon>
        <taxon>Asterales</taxon>
        <taxon>Asteraceae</taxon>
        <taxon>Asteroideae</taxon>
        <taxon>Anthemideae</taxon>
        <taxon>Anthemidinae</taxon>
        <taxon>Tanacetum</taxon>
    </lineage>
</organism>
<sequence>MGTIDDMKSFLTQSGLDALCEKFHIPRTVHPELPGRNHRIRNSPTGKIGVYTRFFDFANYRIPLSQFLVDILEYFHINLSQLSVIAAAKVSHFKILCRVHSFVATVGNFRTFYINSKNKGWMSFSKRSDTGPVCYTKPLDSLKHWNDNFFWVDASAFLLSIPWHNNKTLKKDHPTPNDFNAEVCDFLATHPAPFQKFSESFLCLVGISRYYELDNNVYPMDLFAFINHVDPTKVRIGEREVREGEVLLLESTRGRVVSLAGVNEQANQNDDIQDDGVHVVNKEGAADGQENLVDAGIVRIEDKVPTTVAEKAKGSRKKRKAARGASGSNLPPKKLRAYHGTSGVGASTGGKFVVVLQGLLERSALPVEVGVTVVATLPFITSSVSLTPEHEGGGGTDSVTGSNQRTQHPAKRSLVLDPPIITTVVASTVVVVASFVLVPRAGDEPVYASIFADSTSVGTDMDSETLRPIYIPKWNVVNESALDDPDFNVGAARQTCLGAEVRIRTEHILIEKRKLEGRCSRQADLLKERDVEIAARVAELNSLKERTTALEGQVSGYELFKEQYEAVQDKQVKVLSDKVVGLDAELMGMALHLDEEFYPRFLTTIVRRRWILGRGLRLVVIKCLQSLEYFATLGGAIGGAINKDYLNHGLGFVIVAIRKKLVVVVVLVGIVETVPASSTRRRLEIPSVPGHINVRLILEIDQSLSMDVETGGIRRDTIEWHALVLIWRVRCCALEGRADAQIVREEGAGINGGELLLVSRRMVVACVVARGRELLATVGGCRFYGWRLLLREIARVECCLDSVSMYDCLYTQSPLLQNAARSDASSAHFRRHNENLLMKELLLPF</sequence>
<gene>
    <name evidence="2" type="ORF">Tco_0939103</name>
</gene>
<feature type="region of interest" description="Disordered" evidence="1">
    <location>
        <begin position="385"/>
        <end position="410"/>
    </location>
</feature>
<proteinExistence type="predicted"/>
<feature type="compositionally biased region" description="Polar residues" evidence="1">
    <location>
        <begin position="397"/>
        <end position="407"/>
    </location>
</feature>
<protein>
    <recommendedName>
        <fullName evidence="4">Transposase (Putative), gypsy type</fullName>
    </recommendedName>
</protein>
<keyword evidence="3" id="KW-1185">Reference proteome</keyword>
<comment type="caution">
    <text evidence="2">The sequence shown here is derived from an EMBL/GenBank/DDBJ whole genome shotgun (WGS) entry which is preliminary data.</text>
</comment>
<name>A0ABQ5DLS6_9ASTR</name>
<accession>A0ABQ5DLS6</accession>
<evidence type="ECO:0000313" key="2">
    <source>
        <dbReference type="EMBL" id="GJT39238.1"/>
    </source>
</evidence>